<dbReference type="InterPro" id="IPR036249">
    <property type="entry name" value="Thioredoxin-like_sf"/>
</dbReference>
<dbReference type="Pfam" id="PF13409">
    <property type="entry name" value="GST_N_2"/>
    <property type="match status" value="1"/>
</dbReference>
<dbReference type="PROSITE" id="PS50405">
    <property type="entry name" value="GST_CTER"/>
    <property type="match status" value="1"/>
</dbReference>
<dbReference type="Gene3D" id="1.20.1050.10">
    <property type="match status" value="1"/>
</dbReference>
<dbReference type="InterPro" id="IPR040079">
    <property type="entry name" value="Glutathione_S-Trfase"/>
</dbReference>
<dbReference type="RefSeq" id="WP_133392581.1">
    <property type="nucleotide sequence ID" value="NZ_SMTG01000002.1"/>
</dbReference>
<keyword evidence="3" id="KW-0808">Transferase</keyword>
<reference evidence="3 4" key="1">
    <citation type="submission" date="2019-03" db="EMBL/GenBank/DDBJ databases">
        <title>Luteimonas zhaokaii sp.nov., isolated from the rectal contents of Plateau pika in Yushu, Qinghai Province, China.</title>
        <authorList>
            <person name="Zhang G."/>
        </authorList>
    </citation>
    <scope>NUCLEOTIDE SEQUENCE [LARGE SCALE GENOMIC DNA]</scope>
    <source>
        <strain evidence="3 4">THG-MD21</strain>
    </source>
</reference>
<dbReference type="SUPFAM" id="SSF47616">
    <property type="entry name" value="GST C-terminal domain-like"/>
    <property type="match status" value="1"/>
</dbReference>
<dbReference type="InterPro" id="IPR004045">
    <property type="entry name" value="Glutathione_S-Trfase_N"/>
</dbReference>
<dbReference type="PANTHER" id="PTHR44051">
    <property type="entry name" value="GLUTATHIONE S-TRANSFERASE-RELATED"/>
    <property type="match status" value="1"/>
</dbReference>
<dbReference type="SFLD" id="SFLDS00019">
    <property type="entry name" value="Glutathione_Transferase_(cytos"/>
    <property type="match status" value="1"/>
</dbReference>
<organism evidence="3 4">
    <name type="scientific">Luteimonas terrae</name>
    <dbReference type="NCBI Taxonomy" id="1530191"/>
    <lineage>
        <taxon>Bacteria</taxon>
        <taxon>Pseudomonadati</taxon>
        <taxon>Pseudomonadota</taxon>
        <taxon>Gammaproteobacteria</taxon>
        <taxon>Lysobacterales</taxon>
        <taxon>Lysobacteraceae</taxon>
        <taxon>Luteimonas</taxon>
    </lineage>
</organism>
<name>A0A4V3ANU8_9GAMM</name>
<dbReference type="CDD" id="cd03046">
    <property type="entry name" value="GST_N_GTT1_like"/>
    <property type="match status" value="1"/>
</dbReference>
<dbReference type="InterPro" id="IPR036282">
    <property type="entry name" value="Glutathione-S-Trfase_C_sf"/>
</dbReference>
<dbReference type="PROSITE" id="PS50404">
    <property type="entry name" value="GST_NTER"/>
    <property type="match status" value="1"/>
</dbReference>
<dbReference type="PANTHER" id="PTHR44051:SF8">
    <property type="entry name" value="GLUTATHIONE S-TRANSFERASE GSTA"/>
    <property type="match status" value="1"/>
</dbReference>
<dbReference type="InterPro" id="IPR004046">
    <property type="entry name" value="GST_C"/>
</dbReference>
<dbReference type="Proteomes" id="UP000295543">
    <property type="component" value="Unassembled WGS sequence"/>
</dbReference>
<dbReference type="SUPFAM" id="SSF52833">
    <property type="entry name" value="Thioredoxin-like"/>
    <property type="match status" value="1"/>
</dbReference>
<evidence type="ECO:0000259" key="2">
    <source>
        <dbReference type="PROSITE" id="PS50405"/>
    </source>
</evidence>
<dbReference type="CDD" id="cd03207">
    <property type="entry name" value="GST_C_8"/>
    <property type="match status" value="1"/>
</dbReference>
<dbReference type="GO" id="GO:0016740">
    <property type="term" value="F:transferase activity"/>
    <property type="evidence" value="ECO:0007669"/>
    <property type="project" value="UniProtKB-KW"/>
</dbReference>
<feature type="domain" description="GST C-terminal" evidence="2">
    <location>
        <begin position="90"/>
        <end position="221"/>
    </location>
</feature>
<dbReference type="OrthoDB" id="9797500at2"/>
<evidence type="ECO:0000313" key="4">
    <source>
        <dbReference type="Proteomes" id="UP000295543"/>
    </source>
</evidence>
<protein>
    <submittedName>
        <fullName evidence="3">Glutathione S-transferase family protein</fullName>
    </submittedName>
</protein>
<dbReference type="Gene3D" id="3.40.30.10">
    <property type="entry name" value="Glutaredoxin"/>
    <property type="match status" value="1"/>
</dbReference>
<dbReference type="SFLD" id="SFLDG00358">
    <property type="entry name" value="Main_(cytGST)"/>
    <property type="match status" value="1"/>
</dbReference>
<comment type="caution">
    <text evidence="3">The sequence shown here is derived from an EMBL/GenBank/DDBJ whole genome shotgun (WGS) entry which is preliminary data.</text>
</comment>
<evidence type="ECO:0000259" key="1">
    <source>
        <dbReference type="PROSITE" id="PS50404"/>
    </source>
</evidence>
<sequence>MIRITALKWVPPFAAGQVRDHRLRWVLREVGWPYEVRLLDAPTLKSPDYRHAQPFGQVPVLEEDGRPTLFESGAVVLDVAMRANRLLPEDPGQRSLAICWLVAALNSIEPALMNVAEVAYFTRDEAQQAARRPVVDAFARQRLDALQGALGDRTWMVGDDFSVADLMLSSVLKIADRLDLLEGFDALQRYAQRCWDRPAHREAIAEQCATIDAHAQVDMRYDALKTG</sequence>
<keyword evidence="4" id="KW-1185">Reference proteome</keyword>
<proteinExistence type="predicted"/>
<feature type="domain" description="GST N-terminal" evidence="1">
    <location>
        <begin position="7"/>
        <end position="87"/>
    </location>
</feature>
<dbReference type="EMBL" id="SMTG01000002">
    <property type="protein sequence ID" value="TDK33072.1"/>
    <property type="molecule type" value="Genomic_DNA"/>
</dbReference>
<dbReference type="InterPro" id="IPR010987">
    <property type="entry name" value="Glutathione-S-Trfase_C-like"/>
</dbReference>
<evidence type="ECO:0000313" key="3">
    <source>
        <dbReference type="EMBL" id="TDK33072.1"/>
    </source>
</evidence>
<dbReference type="Pfam" id="PF00043">
    <property type="entry name" value="GST_C"/>
    <property type="match status" value="1"/>
</dbReference>
<accession>A0A4V3ANU8</accession>
<gene>
    <name evidence="3" type="ORF">E2F49_03220</name>
</gene>
<dbReference type="AlphaFoldDB" id="A0A4V3ANU8"/>